<keyword evidence="3" id="KW-1185">Reference proteome</keyword>
<gene>
    <name evidence="2" type="ORF">C8034_v011578</name>
</gene>
<dbReference type="EMBL" id="QAPF01000090">
    <property type="protein sequence ID" value="TEA17259.1"/>
    <property type="molecule type" value="Genomic_DNA"/>
</dbReference>
<comment type="caution">
    <text evidence="2">The sequence shown here is derived from an EMBL/GenBank/DDBJ whole genome shotgun (WGS) entry which is preliminary data.</text>
</comment>
<feature type="compositionally biased region" description="Basic and acidic residues" evidence="1">
    <location>
        <begin position="67"/>
        <end position="82"/>
    </location>
</feature>
<feature type="region of interest" description="Disordered" evidence="1">
    <location>
        <begin position="133"/>
        <end position="199"/>
    </location>
</feature>
<evidence type="ECO:0000256" key="1">
    <source>
        <dbReference type="SAM" id="MobiDB-lite"/>
    </source>
</evidence>
<organism evidence="2 3">
    <name type="scientific">Colletotrichum sidae</name>
    <dbReference type="NCBI Taxonomy" id="1347389"/>
    <lineage>
        <taxon>Eukaryota</taxon>
        <taxon>Fungi</taxon>
        <taxon>Dikarya</taxon>
        <taxon>Ascomycota</taxon>
        <taxon>Pezizomycotina</taxon>
        <taxon>Sordariomycetes</taxon>
        <taxon>Hypocreomycetidae</taxon>
        <taxon>Glomerellales</taxon>
        <taxon>Glomerellaceae</taxon>
        <taxon>Colletotrichum</taxon>
        <taxon>Colletotrichum orbiculare species complex</taxon>
    </lineage>
</organism>
<evidence type="ECO:0000313" key="3">
    <source>
        <dbReference type="Proteomes" id="UP000295604"/>
    </source>
</evidence>
<reference evidence="2 3" key="1">
    <citation type="submission" date="2018-11" db="EMBL/GenBank/DDBJ databases">
        <title>Genome sequence and assembly of Colletotrichum sidae.</title>
        <authorList>
            <person name="Gan P."/>
            <person name="Shirasu K."/>
        </authorList>
    </citation>
    <scope>NUCLEOTIDE SEQUENCE [LARGE SCALE GENOMIC DNA]</scope>
    <source>
        <strain evidence="2 3">CBS 518.97</strain>
    </source>
</reference>
<evidence type="ECO:0000313" key="2">
    <source>
        <dbReference type="EMBL" id="TEA17259.1"/>
    </source>
</evidence>
<dbReference type="Proteomes" id="UP000295604">
    <property type="component" value="Unassembled WGS sequence"/>
</dbReference>
<accession>A0A4R8THB6</accession>
<feature type="compositionally biased region" description="Basic residues" evidence="1">
    <location>
        <begin position="53"/>
        <end position="66"/>
    </location>
</feature>
<sequence length="199" mass="22208">MSHSKSDSITDAGKEPVRKSQDAPREPLIPDEMIQKMLSPFTNAVDEEEKPKSRIRRFFAARRPGAKRREAEKQAEKQRTQEEEAMAAHDYFINVICPTLRANQERAQAAGPPAEEYPLEDMRVIDSNGVEFVELTPPPPVHQKLEPRLSGAPPYKAPVCEKSRNATESQCARQNDRSLPAGDGTSTAPTRADDKDKSD</sequence>
<name>A0A4R8THB6_9PEZI</name>
<feature type="compositionally biased region" description="Basic and acidic residues" evidence="1">
    <location>
        <begin position="1"/>
        <end position="25"/>
    </location>
</feature>
<dbReference type="AlphaFoldDB" id="A0A4R8THB6"/>
<feature type="region of interest" description="Disordered" evidence="1">
    <location>
        <begin position="1"/>
        <end position="85"/>
    </location>
</feature>
<protein>
    <submittedName>
        <fullName evidence="2">Uncharacterized protein</fullName>
    </submittedName>
</protein>
<proteinExistence type="predicted"/>